<proteinExistence type="predicted"/>
<sequence length="222" mass="25591">MEQSVRLNQGMTQNELCTNLNKWIYYYLKKVRVPENIIEKIFKITHNMLEAIPRSYKCKYESLNEDYLEPHNVINLSLFTDNFDTILGILKKKQHRDYDACLKYVRGCATIYKKMNKEHCKLIKFDNKKCVTTCDVLDTFKDKYDSEIYKLLPQQDEVLNLKSEKMDAEVELQLSGDGYSVESSEQLSGTLRRTITTGAAAAAGTGALLLALNKVNINSMYK</sequence>
<dbReference type="EMBL" id="KQ235146">
    <property type="protein sequence ID" value="KMZ89682.1"/>
    <property type="molecule type" value="Genomic_DNA"/>
</dbReference>
<protein>
    <recommendedName>
        <fullName evidence="3">Variable surface protein</fullName>
    </recommendedName>
</protein>
<accession>A0A0J9T4X0</accession>
<name>A0A0J9T4X0_PLAVI</name>
<dbReference type="AlphaFoldDB" id="A0A0J9T4X0"/>
<gene>
    <name evidence="1" type="ORF">PVMG_04512</name>
</gene>
<evidence type="ECO:0000313" key="2">
    <source>
        <dbReference type="Proteomes" id="UP000053776"/>
    </source>
</evidence>
<organism evidence="1 2">
    <name type="scientific">Plasmodium vivax Mauritania I</name>
    <dbReference type="NCBI Taxonomy" id="1035515"/>
    <lineage>
        <taxon>Eukaryota</taxon>
        <taxon>Sar</taxon>
        <taxon>Alveolata</taxon>
        <taxon>Apicomplexa</taxon>
        <taxon>Aconoidasida</taxon>
        <taxon>Haemosporida</taxon>
        <taxon>Plasmodiidae</taxon>
        <taxon>Plasmodium</taxon>
        <taxon>Plasmodium (Plasmodium)</taxon>
    </lineage>
</organism>
<dbReference type="Proteomes" id="UP000053776">
    <property type="component" value="Unassembled WGS sequence"/>
</dbReference>
<reference evidence="1 2" key="1">
    <citation type="submission" date="2011-08" db="EMBL/GenBank/DDBJ databases">
        <title>The Genome Sequence of Plasmodium vivax Mauritania I.</title>
        <authorList>
            <consortium name="The Broad Institute Genome Sequencing Platform"/>
            <consortium name="The Broad Institute Genome Sequencing Center for Infectious Disease"/>
            <person name="Neafsey D."/>
            <person name="Carlton J."/>
            <person name="Barnwell J."/>
            <person name="Collins W."/>
            <person name="Escalante A."/>
            <person name="Mullikin J."/>
            <person name="Saul A."/>
            <person name="Guigo R."/>
            <person name="Camara F."/>
            <person name="Young S.K."/>
            <person name="Zeng Q."/>
            <person name="Gargeya S."/>
            <person name="Fitzgerald M."/>
            <person name="Haas B."/>
            <person name="Abouelleil A."/>
            <person name="Alvarado L."/>
            <person name="Arachchi H.M."/>
            <person name="Berlin A."/>
            <person name="Brown A."/>
            <person name="Chapman S.B."/>
            <person name="Chen Z."/>
            <person name="Dunbar C."/>
            <person name="Freedman E."/>
            <person name="Gearin G."/>
            <person name="Gellesch M."/>
            <person name="Goldberg J."/>
            <person name="Griggs A."/>
            <person name="Gujja S."/>
            <person name="Heiman D."/>
            <person name="Howarth C."/>
            <person name="Larson L."/>
            <person name="Lui A."/>
            <person name="MacDonald P.J.P."/>
            <person name="Montmayeur A."/>
            <person name="Murphy C."/>
            <person name="Neiman D."/>
            <person name="Pearson M."/>
            <person name="Priest M."/>
            <person name="Roberts A."/>
            <person name="Saif S."/>
            <person name="Shea T."/>
            <person name="Shenoy N."/>
            <person name="Sisk P."/>
            <person name="Stolte C."/>
            <person name="Sykes S."/>
            <person name="Wortman J."/>
            <person name="Nusbaum C."/>
            <person name="Birren B."/>
        </authorList>
    </citation>
    <scope>NUCLEOTIDE SEQUENCE [LARGE SCALE GENOMIC DNA]</scope>
    <source>
        <strain evidence="1 2">Mauritania I</strain>
    </source>
</reference>
<evidence type="ECO:0008006" key="3">
    <source>
        <dbReference type="Google" id="ProtNLM"/>
    </source>
</evidence>
<evidence type="ECO:0000313" key="1">
    <source>
        <dbReference type="EMBL" id="KMZ89682.1"/>
    </source>
</evidence>